<comment type="caution">
    <text evidence="1">The sequence shown here is derived from an EMBL/GenBank/DDBJ whole genome shotgun (WGS) entry which is preliminary data.</text>
</comment>
<name>A0A8X6YTH5_9ARAC</name>
<organism evidence="1 2">
    <name type="scientific">Trichonephila inaurata madagascariensis</name>
    <dbReference type="NCBI Taxonomy" id="2747483"/>
    <lineage>
        <taxon>Eukaryota</taxon>
        <taxon>Metazoa</taxon>
        <taxon>Ecdysozoa</taxon>
        <taxon>Arthropoda</taxon>
        <taxon>Chelicerata</taxon>
        <taxon>Arachnida</taxon>
        <taxon>Araneae</taxon>
        <taxon>Araneomorphae</taxon>
        <taxon>Entelegynae</taxon>
        <taxon>Araneoidea</taxon>
        <taxon>Nephilidae</taxon>
        <taxon>Trichonephila</taxon>
        <taxon>Trichonephila inaurata</taxon>
    </lineage>
</organism>
<proteinExistence type="predicted"/>
<reference evidence="1" key="1">
    <citation type="submission" date="2020-08" db="EMBL/GenBank/DDBJ databases">
        <title>Multicomponent nature underlies the extraordinary mechanical properties of spider dragline silk.</title>
        <authorList>
            <person name="Kono N."/>
            <person name="Nakamura H."/>
            <person name="Mori M."/>
            <person name="Yoshida Y."/>
            <person name="Ohtoshi R."/>
            <person name="Malay A.D."/>
            <person name="Moran D.A.P."/>
            <person name="Tomita M."/>
            <person name="Numata K."/>
            <person name="Arakawa K."/>
        </authorList>
    </citation>
    <scope>NUCLEOTIDE SEQUENCE</scope>
</reference>
<dbReference type="OrthoDB" id="6430083at2759"/>
<dbReference type="EMBL" id="BMAV01023310">
    <property type="protein sequence ID" value="GFY78956.1"/>
    <property type="molecule type" value="Genomic_DNA"/>
</dbReference>
<evidence type="ECO:0000313" key="1">
    <source>
        <dbReference type="EMBL" id="GFY78956.1"/>
    </source>
</evidence>
<accession>A0A8X6YTH5</accession>
<gene>
    <name evidence="1" type="primary">NCL1_51814</name>
    <name evidence="1" type="ORF">TNIN_369281</name>
</gene>
<dbReference type="Proteomes" id="UP000886998">
    <property type="component" value="Unassembled WGS sequence"/>
</dbReference>
<dbReference type="AlphaFoldDB" id="A0A8X6YTH5"/>
<keyword evidence="2" id="KW-1185">Reference proteome</keyword>
<sequence length="434" mass="51017">MNNFLFMRRETRSSRPRKHPFRNKRSKVQRLRRAREREIKFKALLEQNAASVQAWLQKVSQGNSAIQDMLLTKTKEVLDPTEPNVNDLNYLSNFFMFDEPVEENMDDSVWKRMNSEYFENEGANYDSKSGNDSVTRSATHFLHNSSTNDLSYMNIQMNDKSTLRTDLQVHLSNIKKEADEDATFSNEDCYILHEKIPTIKVESDSKLSCHNEDKILSANLLHTINQENPSPLNKNHEISDLSNMSCTINSCTEYHSERNENRDDKCQFIKLEFQEVNCDKYTETFQEEIDLETMYHKTRADIMEDPTSYTVAALNDSTKWKGRVLDYSRTNREIMKEKRNARRLIIRNFLYHPQNPLLSMDICEKRELSAETSENLMAKDNDFKNMICTKKTCKKVHSSDLSHFQTTLDLDDEIFKTKHIFDPDFGRIRISDMR</sequence>
<evidence type="ECO:0000313" key="2">
    <source>
        <dbReference type="Proteomes" id="UP000886998"/>
    </source>
</evidence>
<protein>
    <submittedName>
        <fullName evidence="1">Uncharacterized protein</fullName>
    </submittedName>
</protein>